<reference evidence="5 6" key="1">
    <citation type="journal article" date="2019" name="Int. J. Syst. Evol. Microbiol.">
        <title>The Global Catalogue of Microorganisms (GCM) 10K type strain sequencing project: providing services to taxonomists for standard genome sequencing and annotation.</title>
        <authorList>
            <consortium name="The Broad Institute Genomics Platform"/>
            <consortium name="The Broad Institute Genome Sequencing Center for Infectious Disease"/>
            <person name="Wu L."/>
            <person name="Ma J."/>
        </authorList>
    </citation>
    <scope>NUCLEOTIDE SEQUENCE [LARGE SCALE GENOMIC DNA]</scope>
    <source>
        <strain evidence="5 6">JCM 15572</strain>
    </source>
</reference>
<dbReference type="EMBL" id="BAAAPH010000004">
    <property type="protein sequence ID" value="GAA1559223.1"/>
    <property type="molecule type" value="Genomic_DNA"/>
</dbReference>
<protein>
    <submittedName>
        <fullName evidence="5">ABC transporter substrate-binding protein</fullName>
    </submittedName>
</protein>
<feature type="signal peptide" evidence="3">
    <location>
        <begin position="1"/>
        <end position="34"/>
    </location>
</feature>
<dbReference type="SUPFAM" id="SSF53822">
    <property type="entry name" value="Periplasmic binding protein-like I"/>
    <property type="match status" value="1"/>
</dbReference>
<evidence type="ECO:0000313" key="5">
    <source>
        <dbReference type="EMBL" id="GAA1559223.1"/>
    </source>
</evidence>
<evidence type="ECO:0000313" key="6">
    <source>
        <dbReference type="Proteomes" id="UP001501705"/>
    </source>
</evidence>
<evidence type="ECO:0000259" key="4">
    <source>
        <dbReference type="Pfam" id="PF13458"/>
    </source>
</evidence>
<gene>
    <name evidence="5" type="ORF">GCM10009804_15070</name>
</gene>
<comment type="similarity">
    <text evidence="1">Belongs to the leucine-binding protein family.</text>
</comment>
<dbReference type="PROSITE" id="PS51257">
    <property type="entry name" value="PROKAR_LIPOPROTEIN"/>
    <property type="match status" value="1"/>
</dbReference>
<comment type="caution">
    <text evidence="5">The sequence shown here is derived from an EMBL/GenBank/DDBJ whole genome shotgun (WGS) entry which is preliminary data.</text>
</comment>
<keyword evidence="2 3" id="KW-0732">Signal</keyword>
<dbReference type="Pfam" id="PF13458">
    <property type="entry name" value="Peripla_BP_6"/>
    <property type="match status" value="1"/>
</dbReference>
<dbReference type="Gene3D" id="3.40.50.2300">
    <property type="match status" value="2"/>
</dbReference>
<dbReference type="PANTHER" id="PTHR30483:SF6">
    <property type="entry name" value="PERIPLASMIC BINDING PROTEIN OF ABC TRANSPORTER FOR NATURAL AMINO ACIDS"/>
    <property type="match status" value="1"/>
</dbReference>
<evidence type="ECO:0000256" key="3">
    <source>
        <dbReference type="SAM" id="SignalP"/>
    </source>
</evidence>
<evidence type="ECO:0000256" key="1">
    <source>
        <dbReference type="ARBA" id="ARBA00010062"/>
    </source>
</evidence>
<dbReference type="InterPro" id="IPR051010">
    <property type="entry name" value="BCAA_transport"/>
</dbReference>
<evidence type="ECO:0000256" key="2">
    <source>
        <dbReference type="ARBA" id="ARBA00022729"/>
    </source>
</evidence>
<dbReference type="InterPro" id="IPR028082">
    <property type="entry name" value="Peripla_BP_I"/>
</dbReference>
<feature type="domain" description="Leucine-binding protein" evidence="4">
    <location>
        <begin position="43"/>
        <end position="392"/>
    </location>
</feature>
<keyword evidence="6" id="KW-1185">Reference proteome</keyword>
<dbReference type="Proteomes" id="UP001501705">
    <property type="component" value="Unassembled WGS sequence"/>
</dbReference>
<feature type="chain" id="PRO_5047435877" evidence="3">
    <location>
        <begin position="35"/>
        <end position="417"/>
    </location>
</feature>
<dbReference type="InterPro" id="IPR028081">
    <property type="entry name" value="Leu-bd"/>
</dbReference>
<name>A0ABN2CJT3_9ACTN</name>
<organism evidence="5 6">
    <name type="scientific">Kribbella hippodromi</name>
    <dbReference type="NCBI Taxonomy" id="434347"/>
    <lineage>
        <taxon>Bacteria</taxon>
        <taxon>Bacillati</taxon>
        <taxon>Actinomycetota</taxon>
        <taxon>Actinomycetes</taxon>
        <taxon>Propionibacteriales</taxon>
        <taxon>Kribbellaceae</taxon>
        <taxon>Kribbella</taxon>
    </lineage>
</organism>
<accession>A0ABN2CJT3</accession>
<sequence length="417" mass="42543">MLGFARPFSGRSALVTSTVALLALTAGCSGGADAAGGDNSQLVIGFALSQSGNMAPFDVEPGNAAQLRIKEINDAGGINGKKIKVISKDVRSSPDTVGTAATELIAEGINLLVTPCDFDLSAPGASVAQAAKIPSVSICAGDPKMADTKTLGDYVFSANAGSDVEGSSGAEWAYHKGWHTAYVLQDESIEYTKSAGRYFQAKFKELGGKVLGEDAFPGGDNVNISSQATRLKSLAVKPDFVYVASWNPGGATAIRQLRAAGVTLPIVGPAALDGQVLLDVVGGKAGDIYYTGFACYVYCKGAGSAGLDSFVKDYQAAYKAAPSSGYALLGYNMVSAIADAAGKATSFSGGDLKSALEADGSVKTPIGDVAYFSKSCHKIIDMPMTVVRVANGAMTFAGQQRVDSIPGVGDGNSCAAS</sequence>
<dbReference type="PANTHER" id="PTHR30483">
    <property type="entry name" value="LEUCINE-SPECIFIC-BINDING PROTEIN"/>
    <property type="match status" value="1"/>
</dbReference>
<proteinExistence type="inferred from homology"/>